<name>A0A2Z6PAA8_TRISU</name>
<feature type="region of interest" description="Disordered" evidence="1">
    <location>
        <begin position="47"/>
        <end position="68"/>
    </location>
</feature>
<reference evidence="3" key="1">
    <citation type="journal article" date="2017" name="Front. Plant Sci.">
        <title>Climate Clever Clovers: New Paradigm to Reduce the Environmental Footprint of Ruminants by Breeding Low Methanogenic Forages Utilizing Haplotype Variation.</title>
        <authorList>
            <person name="Kaur P."/>
            <person name="Appels R."/>
            <person name="Bayer P.E."/>
            <person name="Keeble-Gagnere G."/>
            <person name="Wang J."/>
            <person name="Hirakawa H."/>
            <person name="Shirasawa K."/>
            <person name="Vercoe P."/>
            <person name="Stefanova K."/>
            <person name="Durmic Z."/>
            <person name="Nichols P."/>
            <person name="Revell C."/>
            <person name="Isobe S.N."/>
            <person name="Edwards D."/>
            <person name="Erskine W."/>
        </authorList>
    </citation>
    <scope>NUCLEOTIDE SEQUENCE [LARGE SCALE GENOMIC DNA]</scope>
    <source>
        <strain evidence="3">cv. Daliak</strain>
    </source>
</reference>
<protein>
    <submittedName>
        <fullName evidence="2">Uncharacterized protein</fullName>
    </submittedName>
</protein>
<evidence type="ECO:0000313" key="2">
    <source>
        <dbReference type="EMBL" id="GAU41119.1"/>
    </source>
</evidence>
<sequence>MFERNDTGADRRMTKEKAELMTRAENSSQKYDNQKSMRHVVPMGGEVRINSKGTHNKRGGVNDPGHGKEGLVVAAKEKDNRVLSRGYRSTSEDLQWAQNGLVATIINGEAVPVGVNAMAMVSNAEAFFKLIFSHWMRWEKDMLPYQRGAWVRLYGVPMHAWNVNFFKLCVLDCGRFLRADSCSAEKDRLDFARVLIATPELDIVKRVERDEIETEASQSEFEEEHDDTDACRNVDILVDKIASGLEEEGDNNSQGEREEDPLDKPGDNQYVRGDKENEVEWNDVILSPSGGRDEAQPTLSVGSQGRFDERDLRIGNAIRCSCANSCPPSETRPVIPGPWSLEWLQDHNLRDAGVIFSASTIAAKGGILGKRQPKVGLPSEDRGEVLKVLKKNVLHRRRGEGVNRATSVSSQATYEESSASESVSNDWQNWVAMQGKYQMLVDDVLSRTGKGKKEGSGSQQGGARKEKGC</sequence>
<evidence type="ECO:0000313" key="3">
    <source>
        <dbReference type="Proteomes" id="UP000242715"/>
    </source>
</evidence>
<dbReference type="Proteomes" id="UP000242715">
    <property type="component" value="Unassembled WGS sequence"/>
</dbReference>
<feature type="region of interest" description="Disordered" evidence="1">
    <location>
        <begin position="448"/>
        <end position="469"/>
    </location>
</feature>
<accession>A0A2Z6PAA8</accession>
<feature type="region of interest" description="Disordered" evidence="1">
    <location>
        <begin position="1"/>
        <end position="33"/>
    </location>
</feature>
<feature type="region of interest" description="Disordered" evidence="1">
    <location>
        <begin position="399"/>
        <end position="420"/>
    </location>
</feature>
<feature type="compositionally biased region" description="Basic and acidic residues" evidence="1">
    <location>
        <begin position="1"/>
        <end position="22"/>
    </location>
</feature>
<evidence type="ECO:0000256" key="1">
    <source>
        <dbReference type="SAM" id="MobiDB-lite"/>
    </source>
</evidence>
<dbReference type="OrthoDB" id="1000944at2759"/>
<proteinExistence type="predicted"/>
<dbReference type="PANTHER" id="PTHR34427">
    <property type="entry name" value="DUF4283 DOMAIN PROTEIN"/>
    <property type="match status" value="1"/>
</dbReference>
<dbReference type="EMBL" id="DF973847">
    <property type="protein sequence ID" value="GAU41119.1"/>
    <property type="molecule type" value="Genomic_DNA"/>
</dbReference>
<gene>
    <name evidence="2" type="ORF">TSUD_288090</name>
</gene>
<feature type="region of interest" description="Disordered" evidence="1">
    <location>
        <begin position="245"/>
        <end position="280"/>
    </location>
</feature>
<organism evidence="2 3">
    <name type="scientific">Trifolium subterraneum</name>
    <name type="common">Subterranean clover</name>
    <dbReference type="NCBI Taxonomy" id="3900"/>
    <lineage>
        <taxon>Eukaryota</taxon>
        <taxon>Viridiplantae</taxon>
        <taxon>Streptophyta</taxon>
        <taxon>Embryophyta</taxon>
        <taxon>Tracheophyta</taxon>
        <taxon>Spermatophyta</taxon>
        <taxon>Magnoliopsida</taxon>
        <taxon>eudicotyledons</taxon>
        <taxon>Gunneridae</taxon>
        <taxon>Pentapetalae</taxon>
        <taxon>rosids</taxon>
        <taxon>fabids</taxon>
        <taxon>Fabales</taxon>
        <taxon>Fabaceae</taxon>
        <taxon>Papilionoideae</taxon>
        <taxon>50 kb inversion clade</taxon>
        <taxon>NPAAA clade</taxon>
        <taxon>Hologalegina</taxon>
        <taxon>IRL clade</taxon>
        <taxon>Trifolieae</taxon>
        <taxon>Trifolium</taxon>
    </lineage>
</organism>
<feature type="compositionally biased region" description="Polar residues" evidence="1">
    <location>
        <begin position="404"/>
        <end position="420"/>
    </location>
</feature>
<feature type="compositionally biased region" description="Basic and acidic residues" evidence="1">
    <location>
        <begin position="262"/>
        <end position="278"/>
    </location>
</feature>
<dbReference type="AlphaFoldDB" id="A0A2Z6PAA8"/>
<dbReference type="PANTHER" id="PTHR34427:SF5">
    <property type="entry name" value="DUF4283 DOMAIN-CONTAINING PROTEIN"/>
    <property type="match status" value="1"/>
</dbReference>
<keyword evidence="3" id="KW-1185">Reference proteome</keyword>